<name>A0A2T6ZCA2_TUBBO</name>
<reference evidence="3 4" key="1">
    <citation type="submission" date="2017-04" db="EMBL/GenBank/DDBJ databases">
        <title>Draft genome sequence of Tuber borchii Vittad., a whitish edible truffle.</title>
        <authorList>
            <consortium name="DOE Joint Genome Institute"/>
            <person name="Murat C."/>
            <person name="Kuo A."/>
            <person name="Barry K.W."/>
            <person name="Clum A."/>
            <person name="Dockter R.B."/>
            <person name="Fauchery L."/>
            <person name="Iotti M."/>
            <person name="Kohler A."/>
            <person name="Labutti K."/>
            <person name="Lindquist E.A."/>
            <person name="Lipzen A."/>
            <person name="Ohm R.A."/>
            <person name="Wang M."/>
            <person name="Grigoriev I.V."/>
            <person name="Zambonelli A."/>
            <person name="Martin F.M."/>
        </authorList>
    </citation>
    <scope>NUCLEOTIDE SEQUENCE [LARGE SCALE GENOMIC DNA]</scope>
    <source>
        <strain evidence="3 4">Tbo3840</strain>
    </source>
</reference>
<organism evidence="3 4">
    <name type="scientific">Tuber borchii</name>
    <name type="common">White truffle</name>
    <dbReference type="NCBI Taxonomy" id="42251"/>
    <lineage>
        <taxon>Eukaryota</taxon>
        <taxon>Fungi</taxon>
        <taxon>Dikarya</taxon>
        <taxon>Ascomycota</taxon>
        <taxon>Pezizomycotina</taxon>
        <taxon>Pezizomycetes</taxon>
        <taxon>Pezizales</taxon>
        <taxon>Tuberaceae</taxon>
        <taxon>Tuber</taxon>
    </lineage>
</organism>
<dbReference type="EMBL" id="NESQ01000410">
    <property type="protein sequence ID" value="PUU73127.1"/>
    <property type="molecule type" value="Genomic_DNA"/>
</dbReference>
<dbReference type="AlphaFoldDB" id="A0A2T6ZCA2"/>
<evidence type="ECO:0000313" key="4">
    <source>
        <dbReference type="Proteomes" id="UP000244722"/>
    </source>
</evidence>
<dbReference type="InterPro" id="IPR057203">
    <property type="entry name" value="DUF7881"/>
</dbReference>
<evidence type="ECO:0000259" key="2">
    <source>
        <dbReference type="Pfam" id="PF25324"/>
    </source>
</evidence>
<dbReference type="InterPro" id="IPR003615">
    <property type="entry name" value="HNH_nuc"/>
</dbReference>
<dbReference type="Pfam" id="PF25324">
    <property type="entry name" value="DUF7881"/>
    <property type="match status" value="1"/>
</dbReference>
<accession>A0A2T6ZCA2</accession>
<gene>
    <name evidence="3" type="ORF">B9Z19DRAFT_1005929</name>
</gene>
<dbReference type="Proteomes" id="UP000244722">
    <property type="component" value="Unassembled WGS sequence"/>
</dbReference>
<comment type="caution">
    <text evidence="3">The sequence shown here is derived from an EMBL/GenBank/DDBJ whole genome shotgun (WGS) entry which is preliminary data.</text>
</comment>
<evidence type="ECO:0000259" key="1">
    <source>
        <dbReference type="Pfam" id="PF13391"/>
    </source>
</evidence>
<proteinExistence type="predicted"/>
<feature type="domain" description="HNH nuclease" evidence="1">
    <location>
        <begin position="113"/>
        <end position="189"/>
    </location>
</feature>
<evidence type="ECO:0000313" key="3">
    <source>
        <dbReference type="EMBL" id="PUU73127.1"/>
    </source>
</evidence>
<sequence>MLNRASVRNVHIYDANDPGIVLGGLVLTNGVTTANFYSMVEIVFLFNQGYTLRDENGITVGRDDHPLQPGKYFIVTAGSITVSDETWLVRAAVPATTYPEEFCHAVRERDRGCVMTGKGARRAAVGYWVGLEAAYVFPLAYEHHWIKHNYGDWITLEPESRRSINSVQNGLLLWRDLRIYFDSYMVSINPDDNYKIVCFMYDDNNIAGTHLDKAFVEDPKRPVDQVLRWHFRQAVLANMRGQGEPVFECDFPSGSYILDDIMSGPKAGERMEFELFTRLAGYSICN</sequence>
<dbReference type="OrthoDB" id="2142759at2759"/>
<keyword evidence="4" id="KW-1185">Reference proteome</keyword>
<protein>
    <submittedName>
        <fullName evidence="3">Uncharacterized protein</fullName>
    </submittedName>
</protein>
<dbReference type="STRING" id="42251.A0A2T6ZCA2"/>
<dbReference type="Pfam" id="PF13391">
    <property type="entry name" value="HNH_2"/>
    <property type="match status" value="1"/>
</dbReference>
<feature type="domain" description="DUF7881" evidence="2">
    <location>
        <begin position="8"/>
        <end position="81"/>
    </location>
</feature>